<dbReference type="InterPro" id="IPR009091">
    <property type="entry name" value="RCC1/BLIP-II"/>
</dbReference>
<evidence type="ECO:0000313" key="2">
    <source>
        <dbReference type="Proteomes" id="UP000030763"/>
    </source>
</evidence>
<dbReference type="RefSeq" id="XP_013335247.1">
    <property type="nucleotide sequence ID" value="XM_013479793.1"/>
</dbReference>
<organism evidence="1 2">
    <name type="scientific">Eimeria maxima</name>
    <name type="common">Coccidian parasite</name>
    <dbReference type="NCBI Taxonomy" id="5804"/>
    <lineage>
        <taxon>Eukaryota</taxon>
        <taxon>Sar</taxon>
        <taxon>Alveolata</taxon>
        <taxon>Apicomplexa</taxon>
        <taxon>Conoidasida</taxon>
        <taxon>Coccidia</taxon>
        <taxon>Eucoccidiorida</taxon>
        <taxon>Eimeriorina</taxon>
        <taxon>Eimeriidae</taxon>
        <taxon>Eimeria</taxon>
    </lineage>
</organism>
<keyword evidence="2" id="KW-1185">Reference proteome</keyword>
<protein>
    <recommendedName>
        <fullName evidence="3">Regulator of chromosome condensation domain-containing protein</fullName>
    </recommendedName>
</protein>
<sequence>MLVSSKVFKELEFFQGILSPVLLEAKRRVVEEHLQHLEKLRKSIEEKGTKKFHTFARPFETYQDTPEEMHYKSAPAGSPCLSVMASGGESNYPLLVEFFSRADLPLESCALGSSHSLALSRNGAVFEWGGPNAELPHAVDMHWQYPGSIFKSRAWKVAAGGFSRSTGFSAVLTEEGEAFLWGPGALKMPLGLKATEGRTPELLCLPLHTKESLGQQDSSKWRVVDIVAGQQGCLLVTTDSA</sequence>
<reference evidence="1" key="2">
    <citation type="submission" date="2013-10" db="EMBL/GenBank/DDBJ databases">
        <authorList>
            <person name="Aslett M."/>
        </authorList>
    </citation>
    <scope>NUCLEOTIDE SEQUENCE [LARGE SCALE GENOMIC DNA]</scope>
    <source>
        <strain evidence="1">Weybridge</strain>
    </source>
</reference>
<accession>U6M825</accession>
<dbReference type="VEuPathDB" id="ToxoDB:EMWEY_00016820"/>
<evidence type="ECO:0000313" key="1">
    <source>
        <dbReference type="EMBL" id="CDJ58599.1"/>
    </source>
</evidence>
<reference evidence="1" key="1">
    <citation type="submission" date="2013-10" db="EMBL/GenBank/DDBJ databases">
        <title>Genomic analysis of the causative agents of coccidiosis in chickens.</title>
        <authorList>
            <person name="Reid A.J."/>
            <person name="Blake D."/>
            <person name="Billington K."/>
            <person name="Browne H."/>
            <person name="Dunn M."/>
            <person name="Hung S."/>
            <person name="Kawahara F."/>
            <person name="Miranda-Saavedra D."/>
            <person name="Mourier T."/>
            <person name="Nagra H."/>
            <person name="Otto T.D."/>
            <person name="Rawlings N."/>
            <person name="Sanchez A."/>
            <person name="Sanders M."/>
            <person name="Subramaniam C."/>
            <person name="Tay Y."/>
            <person name="Dear P."/>
            <person name="Doerig C."/>
            <person name="Gruber A."/>
            <person name="Parkinson J."/>
            <person name="Shirley M."/>
            <person name="Wan K.L."/>
            <person name="Berriman M."/>
            <person name="Tomley F."/>
            <person name="Pain A."/>
        </authorList>
    </citation>
    <scope>NUCLEOTIDE SEQUENCE [LARGE SCALE GENOMIC DNA]</scope>
    <source>
        <strain evidence="1">Weybridge</strain>
    </source>
</reference>
<evidence type="ECO:0008006" key="3">
    <source>
        <dbReference type="Google" id="ProtNLM"/>
    </source>
</evidence>
<dbReference type="Gene3D" id="2.130.10.30">
    <property type="entry name" value="Regulator of chromosome condensation 1/beta-lactamase-inhibitor protein II"/>
    <property type="match status" value="1"/>
</dbReference>
<dbReference type="GeneID" id="25335668"/>
<dbReference type="EMBL" id="HG719745">
    <property type="protein sequence ID" value="CDJ58599.1"/>
    <property type="molecule type" value="Genomic_DNA"/>
</dbReference>
<dbReference type="Proteomes" id="UP000030763">
    <property type="component" value="Unassembled WGS sequence"/>
</dbReference>
<gene>
    <name evidence="1" type="ORF">EMWEY_00016820</name>
</gene>
<dbReference type="SUPFAM" id="SSF50985">
    <property type="entry name" value="RCC1/BLIP-II"/>
    <property type="match status" value="1"/>
</dbReference>
<name>U6M825_EIMMA</name>
<dbReference type="AlphaFoldDB" id="U6M825"/>
<proteinExistence type="predicted"/>
<dbReference type="OrthoDB" id="346239at2759"/>